<dbReference type="EMBL" id="JANBTW010000004">
    <property type="protein sequence ID" value="KAJ2680631.1"/>
    <property type="molecule type" value="Genomic_DNA"/>
</dbReference>
<accession>A0A9W8L104</accession>
<reference evidence="3" key="1">
    <citation type="submission" date="2022-07" db="EMBL/GenBank/DDBJ databases">
        <title>Phylogenomic reconstructions and comparative analyses of Kickxellomycotina fungi.</title>
        <authorList>
            <person name="Reynolds N.K."/>
            <person name="Stajich J.E."/>
            <person name="Barry K."/>
            <person name="Grigoriev I.V."/>
            <person name="Crous P."/>
            <person name="Smith M.E."/>
        </authorList>
    </citation>
    <scope>NUCLEOTIDE SEQUENCE</scope>
    <source>
        <strain evidence="3">NRRL 3115</strain>
    </source>
</reference>
<proteinExistence type="predicted"/>
<feature type="signal peptide" evidence="2">
    <location>
        <begin position="1"/>
        <end position="20"/>
    </location>
</feature>
<keyword evidence="2" id="KW-0732">Signal</keyword>
<feature type="region of interest" description="Disordered" evidence="1">
    <location>
        <begin position="160"/>
        <end position="224"/>
    </location>
</feature>
<protein>
    <submittedName>
        <fullName evidence="3">Uncharacterized protein</fullName>
    </submittedName>
</protein>
<dbReference type="OrthoDB" id="5576799at2759"/>
<dbReference type="Proteomes" id="UP001151518">
    <property type="component" value="Unassembled WGS sequence"/>
</dbReference>
<sequence>MVAKTSVSLLFAAAIASAAAVPLDRRADNALPTNLADILEMAGAIVGMDEYAEELYDAAQVIVSAGQQTNQAEVRQSVMSSLMSQLNQENNPTDAGYAAKNVLANIDRNNGAGIPTQMTAAVSTLASEMSDSQVITNVASIVDKVIDFVAYAWSVVPSAFEDPDDEQDDSPDAVAQQTSADSDDETNATLSANAASEGELTDNEVSDENKDSSNSSQESEHKSSSASAIRITLGLLPASVIVAGLASLF</sequence>
<dbReference type="AlphaFoldDB" id="A0A9W8L104"/>
<feature type="compositionally biased region" description="Acidic residues" evidence="1">
    <location>
        <begin position="161"/>
        <end position="171"/>
    </location>
</feature>
<name>A0A9W8L104_9FUNG</name>
<evidence type="ECO:0000256" key="1">
    <source>
        <dbReference type="SAM" id="MobiDB-lite"/>
    </source>
</evidence>
<gene>
    <name evidence="3" type="ORF">GGI25_000604</name>
</gene>
<evidence type="ECO:0000313" key="3">
    <source>
        <dbReference type="EMBL" id="KAJ2680631.1"/>
    </source>
</evidence>
<evidence type="ECO:0000256" key="2">
    <source>
        <dbReference type="SAM" id="SignalP"/>
    </source>
</evidence>
<comment type="caution">
    <text evidence="3">The sequence shown here is derived from an EMBL/GenBank/DDBJ whole genome shotgun (WGS) entry which is preliminary data.</text>
</comment>
<feature type="chain" id="PRO_5040928375" evidence="2">
    <location>
        <begin position="21"/>
        <end position="249"/>
    </location>
</feature>
<organism evidence="3 4">
    <name type="scientific">Coemansia spiralis</name>
    <dbReference type="NCBI Taxonomy" id="417178"/>
    <lineage>
        <taxon>Eukaryota</taxon>
        <taxon>Fungi</taxon>
        <taxon>Fungi incertae sedis</taxon>
        <taxon>Zoopagomycota</taxon>
        <taxon>Kickxellomycotina</taxon>
        <taxon>Kickxellomycetes</taxon>
        <taxon>Kickxellales</taxon>
        <taxon>Kickxellaceae</taxon>
        <taxon>Coemansia</taxon>
    </lineage>
</organism>
<evidence type="ECO:0000313" key="4">
    <source>
        <dbReference type="Proteomes" id="UP001151518"/>
    </source>
</evidence>